<dbReference type="GO" id="GO:0015385">
    <property type="term" value="F:sodium:proton antiporter activity"/>
    <property type="evidence" value="ECO:0007669"/>
    <property type="project" value="TreeGrafter"/>
</dbReference>
<dbReference type="Proteomes" id="UP000004310">
    <property type="component" value="Unassembled WGS sequence"/>
</dbReference>
<dbReference type="HOGENOM" id="CLU_1684001_0_0_5"/>
<evidence type="ECO:0000313" key="3">
    <source>
        <dbReference type="EMBL" id="EAU43320.1"/>
    </source>
</evidence>
<dbReference type="eggNOG" id="COG1320">
    <property type="taxonomic scope" value="Bacteria"/>
</dbReference>
<dbReference type="EMBL" id="AATP01000001">
    <property type="protein sequence ID" value="EAU43320.1"/>
    <property type="molecule type" value="Genomic_DNA"/>
</dbReference>
<evidence type="ECO:0000256" key="2">
    <source>
        <dbReference type="SAM" id="Phobius"/>
    </source>
</evidence>
<evidence type="ECO:0000313" key="4">
    <source>
        <dbReference type="Proteomes" id="UP000004310"/>
    </source>
</evidence>
<accession>Q0G4U4</accession>
<name>Q0G4U4_9HYPH</name>
<organism evidence="3 4">
    <name type="scientific">Fulvimarina pelagi HTCC2506</name>
    <dbReference type="NCBI Taxonomy" id="314231"/>
    <lineage>
        <taxon>Bacteria</taxon>
        <taxon>Pseudomonadati</taxon>
        <taxon>Pseudomonadota</taxon>
        <taxon>Alphaproteobacteria</taxon>
        <taxon>Hyphomicrobiales</taxon>
        <taxon>Aurantimonadaceae</taxon>
        <taxon>Fulvimarina</taxon>
    </lineage>
</organism>
<feature type="region of interest" description="Disordered" evidence="1">
    <location>
        <begin position="111"/>
        <end position="135"/>
    </location>
</feature>
<sequence>MGSVTAFYHIVEGLLIVGGSLFIALAALGLVRLPDLYTRMHSASKAGSVGASLLLLGLAINSESLPETLRAIAAIVFFLLTAPISAHLLAKASYTVGYNLWPGSVLDEMSRSKPTPGASVAESRSQQEFYTGKALEPAWRREKRIAPPKWSDLRKK</sequence>
<feature type="transmembrane region" description="Helical" evidence="2">
    <location>
        <begin position="72"/>
        <end position="90"/>
    </location>
</feature>
<keyword evidence="2" id="KW-0812">Transmembrane</keyword>
<evidence type="ECO:0000256" key="1">
    <source>
        <dbReference type="SAM" id="MobiDB-lite"/>
    </source>
</evidence>
<reference evidence="3 4" key="1">
    <citation type="journal article" date="2010" name="J. Bacteriol.">
        <title>Genome sequence of Fulvimarina pelagi HTCC2506T, a Mn(II)-oxidizing alphaproteobacterium possessing an aerobic anoxygenic photosynthetic gene cluster and Xanthorhodopsin.</title>
        <authorList>
            <person name="Kang I."/>
            <person name="Oh H.M."/>
            <person name="Lim S.I."/>
            <person name="Ferriera S."/>
            <person name="Giovannoni S.J."/>
            <person name="Cho J.C."/>
        </authorList>
    </citation>
    <scope>NUCLEOTIDE SEQUENCE [LARGE SCALE GENOMIC DNA]</scope>
    <source>
        <strain evidence="3 4">HTCC2506</strain>
    </source>
</reference>
<dbReference type="Pfam" id="PF03334">
    <property type="entry name" value="PhaG_MnhG_YufB"/>
    <property type="match status" value="1"/>
</dbReference>
<keyword evidence="4" id="KW-1185">Reference proteome</keyword>
<keyword evidence="2" id="KW-1133">Transmembrane helix</keyword>
<dbReference type="InterPro" id="IPR005133">
    <property type="entry name" value="PhaG_MnhG_YufB"/>
</dbReference>
<protein>
    <submittedName>
        <fullName evidence="3">Na+/H+ antiporter subunit G</fullName>
    </submittedName>
</protein>
<dbReference type="STRING" id="217511.GCA_001463845_00903"/>
<keyword evidence="2" id="KW-0472">Membrane</keyword>
<dbReference type="PANTHER" id="PTHR34703">
    <property type="entry name" value="ANTIPORTER SUBUNIT MNHG2-RELATED"/>
    <property type="match status" value="1"/>
</dbReference>
<feature type="transmembrane region" description="Helical" evidence="2">
    <location>
        <begin position="6"/>
        <end position="31"/>
    </location>
</feature>
<dbReference type="NCBIfam" id="NF009314">
    <property type="entry name" value="PRK12674.1-2"/>
    <property type="match status" value="1"/>
</dbReference>
<comment type="caution">
    <text evidence="3">The sequence shown here is derived from an EMBL/GenBank/DDBJ whole genome shotgun (WGS) entry which is preliminary data.</text>
</comment>
<dbReference type="AlphaFoldDB" id="Q0G4U4"/>
<dbReference type="NCBIfam" id="TIGR01300">
    <property type="entry name" value="CPA3_mnhG_phaG"/>
    <property type="match status" value="1"/>
</dbReference>
<gene>
    <name evidence="3" type="ORF">FP2506_10761</name>
</gene>
<proteinExistence type="predicted"/>
<dbReference type="PANTHER" id="PTHR34703:SF1">
    <property type="entry name" value="ANTIPORTER SUBUNIT MNHG2-RELATED"/>
    <property type="match status" value="1"/>
</dbReference>